<dbReference type="InterPro" id="IPR050959">
    <property type="entry name" value="MarA-like"/>
</dbReference>
<dbReference type="InterPro" id="IPR011256">
    <property type="entry name" value="Reg_factor_effector_dom_sf"/>
</dbReference>
<reference evidence="5" key="1">
    <citation type="journal article" date="2021" name="PeerJ">
        <title>Extensive microbial diversity within the chicken gut microbiome revealed by metagenomics and culture.</title>
        <authorList>
            <person name="Gilroy R."/>
            <person name="Ravi A."/>
            <person name="Getino M."/>
            <person name="Pursley I."/>
            <person name="Horton D.L."/>
            <person name="Alikhan N.F."/>
            <person name="Baker D."/>
            <person name="Gharbi K."/>
            <person name="Hall N."/>
            <person name="Watson M."/>
            <person name="Adriaenssens E.M."/>
            <person name="Foster-Nyarko E."/>
            <person name="Jarju S."/>
            <person name="Secka A."/>
            <person name="Antonio M."/>
            <person name="Oren A."/>
            <person name="Chaudhuri R.R."/>
            <person name="La Ragione R."/>
            <person name="Hildebrand F."/>
            <person name="Pallen M.J."/>
        </authorList>
    </citation>
    <scope>NUCLEOTIDE SEQUENCE</scope>
    <source>
        <strain evidence="5">CHK198-12963</strain>
    </source>
</reference>
<dbReference type="SMART" id="SM00871">
    <property type="entry name" value="AraC_E_bind"/>
    <property type="match status" value="1"/>
</dbReference>
<keyword evidence="3" id="KW-0804">Transcription</keyword>
<gene>
    <name evidence="5" type="ORF">H9931_00745</name>
</gene>
<organism evidence="5 6">
    <name type="scientific">Candidatus Enterocloster excrementigallinarum</name>
    <dbReference type="NCBI Taxonomy" id="2838558"/>
    <lineage>
        <taxon>Bacteria</taxon>
        <taxon>Bacillati</taxon>
        <taxon>Bacillota</taxon>
        <taxon>Clostridia</taxon>
        <taxon>Lachnospirales</taxon>
        <taxon>Lachnospiraceae</taxon>
        <taxon>Enterocloster</taxon>
    </lineage>
</organism>
<dbReference type="Gene3D" id="1.10.10.60">
    <property type="entry name" value="Homeodomain-like"/>
    <property type="match status" value="2"/>
</dbReference>
<dbReference type="InterPro" id="IPR009057">
    <property type="entry name" value="Homeodomain-like_sf"/>
</dbReference>
<dbReference type="InterPro" id="IPR029441">
    <property type="entry name" value="Cass2"/>
</dbReference>
<comment type="caution">
    <text evidence="5">The sequence shown here is derived from an EMBL/GenBank/DDBJ whole genome shotgun (WGS) entry which is preliminary data.</text>
</comment>
<keyword evidence="2" id="KW-0238">DNA-binding</keyword>
<dbReference type="Pfam" id="PF14526">
    <property type="entry name" value="Cass2"/>
    <property type="match status" value="1"/>
</dbReference>
<keyword evidence="1" id="KW-0805">Transcription regulation</keyword>
<evidence type="ECO:0000313" key="5">
    <source>
        <dbReference type="EMBL" id="HJC65236.1"/>
    </source>
</evidence>
<dbReference type="InterPro" id="IPR018060">
    <property type="entry name" value="HTH_AraC"/>
</dbReference>
<proteinExistence type="predicted"/>
<dbReference type="GO" id="GO:0003700">
    <property type="term" value="F:DNA-binding transcription factor activity"/>
    <property type="evidence" value="ECO:0007669"/>
    <property type="project" value="InterPro"/>
</dbReference>
<evidence type="ECO:0000259" key="4">
    <source>
        <dbReference type="PROSITE" id="PS01124"/>
    </source>
</evidence>
<evidence type="ECO:0000256" key="2">
    <source>
        <dbReference type="ARBA" id="ARBA00023125"/>
    </source>
</evidence>
<accession>A0A9D2PRC8</accession>
<dbReference type="GO" id="GO:0043565">
    <property type="term" value="F:sequence-specific DNA binding"/>
    <property type="evidence" value="ECO:0007669"/>
    <property type="project" value="InterPro"/>
</dbReference>
<dbReference type="PANTHER" id="PTHR47504:SF5">
    <property type="entry name" value="RIGHT ORIGIN-BINDING PROTEIN"/>
    <property type="match status" value="1"/>
</dbReference>
<dbReference type="AlphaFoldDB" id="A0A9D2PRC8"/>
<feature type="domain" description="HTH araC/xylS-type" evidence="4">
    <location>
        <begin position="8"/>
        <end position="106"/>
    </location>
</feature>
<reference evidence="5" key="2">
    <citation type="submission" date="2021-04" db="EMBL/GenBank/DDBJ databases">
        <authorList>
            <person name="Gilroy R."/>
        </authorList>
    </citation>
    <scope>NUCLEOTIDE SEQUENCE</scope>
    <source>
        <strain evidence="5">CHK198-12963</strain>
    </source>
</reference>
<dbReference type="PANTHER" id="PTHR47504">
    <property type="entry name" value="RIGHT ORIGIN-BINDING PROTEIN"/>
    <property type="match status" value="1"/>
</dbReference>
<dbReference type="PROSITE" id="PS00041">
    <property type="entry name" value="HTH_ARAC_FAMILY_1"/>
    <property type="match status" value="1"/>
</dbReference>
<dbReference type="SUPFAM" id="SSF46689">
    <property type="entry name" value="Homeodomain-like"/>
    <property type="match status" value="2"/>
</dbReference>
<dbReference type="Proteomes" id="UP000823863">
    <property type="component" value="Unassembled WGS sequence"/>
</dbReference>
<protein>
    <submittedName>
        <fullName evidence="5">AraC family transcriptional regulator</fullName>
    </submittedName>
</protein>
<dbReference type="SMART" id="SM00342">
    <property type="entry name" value="HTH_ARAC"/>
    <property type="match status" value="1"/>
</dbReference>
<name>A0A9D2PRC8_9FIRM</name>
<evidence type="ECO:0000256" key="3">
    <source>
        <dbReference type="ARBA" id="ARBA00023163"/>
    </source>
</evidence>
<dbReference type="PROSITE" id="PS01124">
    <property type="entry name" value="HTH_ARAC_FAMILY_2"/>
    <property type="match status" value="1"/>
</dbReference>
<evidence type="ECO:0000313" key="6">
    <source>
        <dbReference type="Proteomes" id="UP000823863"/>
    </source>
</evidence>
<dbReference type="InterPro" id="IPR018062">
    <property type="entry name" value="HTH_AraC-typ_CS"/>
</dbReference>
<sequence>MEWLKRLNAAIDYIESNLDNDISYDEAARIACCSSVYFQRIFSYVSGISLSEYIRRRRMTQAAFELQRTDEKVINIALKYGYTSPTSFNRAFQSVHNITPSAARNIGSTLNAYPAIRFAVKVTGGDAMSYHIAEKGSMRMVGVRIPLSADMEENQKNIPQFWQSVLSGNLFSEICKLANRSPQGILGVSVYENPKSFFYYIAAATDAPVPNGMFAFEIPAAVWAVFENDGYFKEKVQSIFKRFYTEWLPFSGYEYAGLPDIEVYPICEETPVSGHSEVWIAIRKGE</sequence>
<dbReference type="SUPFAM" id="SSF55136">
    <property type="entry name" value="Probable bacterial effector-binding domain"/>
    <property type="match status" value="1"/>
</dbReference>
<dbReference type="Gene3D" id="3.20.80.10">
    <property type="entry name" value="Regulatory factor, effector binding domain"/>
    <property type="match status" value="1"/>
</dbReference>
<dbReference type="EMBL" id="DWWB01000003">
    <property type="protein sequence ID" value="HJC65236.1"/>
    <property type="molecule type" value="Genomic_DNA"/>
</dbReference>
<dbReference type="InterPro" id="IPR010499">
    <property type="entry name" value="AraC_E-bd"/>
</dbReference>
<evidence type="ECO:0000256" key="1">
    <source>
        <dbReference type="ARBA" id="ARBA00023015"/>
    </source>
</evidence>
<dbReference type="Pfam" id="PF12833">
    <property type="entry name" value="HTH_18"/>
    <property type="match status" value="1"/>
</dbReference>